<evidence type="ECO:0000313" key="5">
    <source>
        <dbReference type="EMBL" id="QEQ96589.1"/>
    </source>
</evidence>
<dbReference type="PANTHER" id="PTHR21621">
    <property type="entry name" value="RIBOSOMAL PROTEIN S6 MODIFICATION PROTEIN"/>
    <property type="match status" value="1"/>
</dbReference>
<protein>
    <submittedName>
        <fullName evidence="5">RimK family protein</fullName>
    </submittedName>
</protein>
<keyword evidence="1" id="KW-0436">Ligase</keyword>
<dbReference type="GO" id="GO:0005737">
    <property type="term" value="C:cytoplasm"/>
    <property type="evidence" value="ECO:0007669"/>
    <property type="project" value="TreeGrafter"/>
</dbReference>
<dbReference type="InterPro" id="IPR025839">
    <property type="entry name" value="RLAN_dom"/>
</dbReference>
<dbReference type="PROSITE" id="PS50975">
    <property type="entry name" value="ATP_GRASP"/>
    <property type="match status" value="1"/>
</dbReference>
<dbReference type="Gene3D" id="3.30.470.20">
    <property type="entry name" value="ATP-grasp fold, B domain"/>
    <property type="match status" value="1"/>
</dbReference>
<keyword evidence="6" id="KW-1185">Reference proteome</keyword>
<dbReference type="RefSeq" id="WP_138987200.1">
    <property type="nucleotide sequence ID" value="NZ_CP043869.1"/>
</dbReference>
<evidence type="ECO:0000259" key="4">
    <source>
        <dbReference type="PROSITE" id="PS50975"/>
    </source>
</evidence>
<evidence type="ECO:0000313" key="6">
    <source>
        <dbReference type="Proteomes" id="UP000324760"/>
    </source>
</evidence>
<dbReference type="KEGG" id="ncu:F0U83_07625"/>
<accession>A0A5P1RAC2</accession>
<dbReference type="AlphaFoldDB" id="A0A5P1RAC2"/>
<keyword evidence="3" id="KW-0067">ATP-binding</keyword>
<dbReference type="Pfam" id="PF14401">
    <property type="entry name" value="RLAN"/>
    <property type="match status" value="1"/>
</dbReference>
<dbReference type="GO" id="GO:0008716">
    <property type="term" value="F:D-alanine-D-alanine ligase activity"/>
    <property type="evidence" value="ECO:0007669"/>
    <property type="project" value="InterPro"/>
</dbReference>
<dbReference type="Pfam" id="PF07478">
    <property type="entry name" value="Dala_Dala_lig_C"/>
    <property type="match status" value="1"/>
</dbReference>
<dbReference type="Gene3D" id="3.30.1490.20">
    <property type="entry name" value="ATP-grasp fold, A domain"/>
    <property type="match status" value="1"/>
</dbReference>
<keyword evidence="3" id="KW-0547">Nucleotide-binding</keyword>
<dbReference type="GO" id="GO:0009432">
    <property type="term" value="P:SOS response"/>
    <property type="evidence" value="ECO:0007669"/>
    <property type="project" value="TreeGrafter"/>
</dbReference>
<dbReference type="OrthoDB" id="9800957at2"/>
<dbReference type="InterPro" id="IPR011761">
    <property type="entry name" value="ATP-grasp"/>
</dbReference>
<proteinExistence type="predicted"/>
<reference evidence="5 6" key="1">
    <citation type="journal article" date="2019" name="Biochem. Eng. J.">
        <title>Metabolic engineering of the marine bacteria Neptunomonas concharum for the production of acetoin and meso-2,3-butanediol from acetate.</title>
        <authorList>
            <person name="Li W."/>
            <person name="Pu N."/>
            <person name="Liu C.-X."/>
            <person name="Yuan Q.-P."/>
            <person name="Li Z.-J."/>
        </authorList>
    </citation>
    <scope>NUCLEOTIDE SEQUENCE [LARGE SCALE GENOMIC DNA]</scope>
    <source>
        <strain evidence="5 6">JCM17730</strain>
    </source>
</reference>
<evidence type="ECO:0000256" key="2">
    <source>
        <dbReference type="ARBA" id="ARBA00023211"/>
    </source>
</evidence>
<feature type="domain" description="ATP-grasp" evidence="4">
    <location>
        <begin position="285"/>
        <end position="477"/>
    </location>
</feature>
<dbReference type="GO" id="GO:0046872">
    <property type="term" value="F:metal ion binding"/>
    <property type="evidence" value="ECO:0007669"/>
    <property type="project" value="InterPro"/>
</dbReference>
<dbReference type="InterPro" id="IPR013815">
    <property type="entry name" value="ATP_grasp_subdomain_1"/>
</dbReference>
<dbReference type="GO" id="GO:0005524">
    <property type="term" value="F:ATP binding"/>
    <property type="evidence" value="ECO:0007669"/>
    <property type="project" value="UniProtKB-UniRule"/>
</dbReference>
<keyword evidence="2" id="KW-0464">Manganese</keyword>
<dbReference type="GO" id="GO:0018169">
    <property type="term" value="F:ribosomal S6-glutamic acid ligase activity"/>
    <property type="evidence" value="ECO:0007669"/>
    <property type="project" value="TreeGrafter"/>
</dbReference>
<gene>
    <name evidence="5" type="ORF">F0U83_07625</name>
</gene>
<evidence type="ECO:0000256" key="3">
    <source>
        <dbReference type="PROSITE-ProRule" id="PRU00409"/>
    </source>
</evidence>
<sequence length="485" mass="55662">MYKTIIVVDSQDHGISETDYTIVTFEEYLSAYPKKNEPKTRLLNLCDTEHYLSRGYYCSLLAEARKHRVLPSVSTINDLRALSTELSTGIRLNLPSSVFRINEGEQVEMFIYLGWTEQEPWRKLAKQIFEKYSAPILQLMVTHDASGIRMSVKRYAHSSLNEIEKIKFNNQLNSFSKEVWSNAASKKSPRWDLAILVNPDEAQPPSDKEAIKRFIKAAEKVGIHAETITAEQANHISQFDALFIRETTAIDHHTYRLARKAEQEGLVVIDDPTSILRCCNKVYLHDAFSYNGVPAPKTHVVINADEESLTRIEAEFTYPIVLKMPEGSFSKGVYKVADRQELKEKLEELFADTALVLVQEYLYTDYDWRVGVLNGRAIYACRYHMARNHWQIYNHDAKRFNSGGFETLPTFEVPKKVLDAALKASAMIGKGLYGVDIKQKDSHVYVIEVNDNPSIDHKVEDLYLGNELYMLVMQEFADRLEKRGR</sequence>
<organism evidence="5 6">
    <name type="scientific">Neptunomonas concharum</name>
    <dbReference type="NCBI Taxonomy" id="1031538"/>
    <lineage>
        <taxon>Bacteria</taxon>
        <taxon>Pseudomonadati</taxon>
        <taxon>Pseudomonadota</taxon>
        <taxon>Gammaproteobacteria</taxon>
        <taxon>Oceanospirillales</taxon>
        <taxon>Oceanospirillaceae</taxon>
        <taxon>Neptunomonas</taxon>
    </lineage>
</organism>
<evidence type="ECO:0000256" key="1">
    <source>
        <dbReference type="ARBA" id="ARBA00022598"/>
    </source>
</evidence>
<dbReference type="Gene3D" id="3.40.50.20">
    <property type="match status" value="1"/>
</dbReference>
<dbReference type="SUPFAM" id="SSF56059">
    <property type="entry name" value="Glutathione synthetase ATP-binding domain-like"/>
    <property type="match status" value="1"/>
</dbReference>
<dbReference type="PANTHER" id="PTHR21621:SF0">
    <property type="entry name" value="BETA-CITRYLGLUTAMATE SYNTHASE B-RELATED"/>
    <property type="match status" value="1"/>
</dbReference>
<dbReference type="Proteomes" id="UP000324760">
    <property type="component" value="Chromosome"/>
</dbReference>
<dbReference type="EMBL" id="CP043869">
    <property type="protein sequence ID" value="QEQ96589.1"/>
    <property type="molecule type" value="Genomic_DNA"/>
</dbReference>
<dbReference type="InterPro" id="IPR011095">
    <property type="entry name" value="Dala_Dala_lig_C"/>
</dbReference>
<name>A0A5P1RAC2_9GAMM</name>